<dbReference type="GeneID" id="111088349"/>
<gene>
    <name evidence="4" type="primary">LOC111088349</name>
</gene>
<keyword evidence="2" id="KW-0677">Repeat</keyword>
<dbReference type="Gene3D" id="3.80.10.10">
    <property type="entry name" value="Ribonuclease Inhibitor"/>
    <property type="match status" value="1"/>
</dbReference>
<dbReference type="RefSeq" id="XP_022253934.1">
    <property type="nucleotide sequence ID" value="XM_022398226.1"/>
</dbReference>
<dbReference type="InterPro" id="IPR003591">
    <property type="entry name" value="Leu-rich_rpt_typical-subtyp"/>
</dbReference>
<evidence type="ECO:0000256" key="1">
    <source>
        <dbReference type="ARBA" id="ARBA00022614"/>
    </source>
</evidence>
<evidence type="ECO:0000256" key="2">
    <source>
        <dbReference type="ARBA" id="ARBA00022737"/>
    </source>
</evidence>
<dbReference type="PROSITE" id="PS51450">
    <property type="entry name" value="LRR"/>
    <property type="match status" value="2"/>
</dbReference>
<dbReference type="PANTHER" id="PTHR24366">
    <property type="entry name" value="IG(IMMUNOGLOBULIN) AND LRR(LEUCINE RICH REPEAT) DOMAINS"/>
    <property type="match status" value="1"/>
</dbReference>
<sequence length="169" mass="19355">MSFNHITGVANFSLSSPLRSLKTLVLSHNNISIIADYSFVEFPCLTLLNLSHNVLETLSEASFQEVDLEILDLSWNMLTSLPETIFLNMSKLRDVKFAYNLLQFLPPLTWKPLSDMVVLHLEENYFICDCHIQWLANNTTPLGNIHGWCSSPKKYKDKKLTHVARILDC</sequence>
<dbReference type="PANTHER" id="PTHR24366:SF96">
    <property type="entry name" value="LEUCINE RICH REPEAT CONTAINING 53"/>
    <property type="match status" value="1"/>
</dbReference>
<dbReference type="SMART" id="SM00369">
    <property type="entry name" value="LRR_TYP"/>
    <property type="match status" value="4"/>
</dbReference>
<proteinExistence type="predicted"/>
<dbReference type="SUPFAM" id="SSF52058">
    <property type="entry name" value="L domain-like"/>
    <property type="match status" value="1"/>
</dbReference>
<accession>A0ABM1TDH8</accession>
<protein>
    <submittedName>
        <fullName evidence="4">Slit homolog 2 protein-like</fullName>
    </submittedName>
</protein>
<name>A0ABM1TDH8_LIMPO</name>
<reference evidence="4" key="1">
    <citation type="submission" date="2025-08" db="UniProtKB">
        <authorList>
            <consortium name="RefSeq"/>
        </authorList>
    </citation>
    <scope>IDENTIFICATION</scope>
    <source>
        <tissue evidence="4">Muscle</tissue>
    </source>
</reference>
<organism evidence="3 4">
    <name type="scientific">Limulus polyphemus</name>
    <name type="common">Atlantic horseshoe crab</name>
    <dbReference type="NCBI Taxonomy" id="6850"/>
    <lineage>
        <taxon>Eukaryota</taxon>
        <taxon>Metazoa</taxon>
        <taxon>Ecdysozoa</taxon>
        <taxon>Arthropoda</taxon>
        <taxon>Chelicerata</taxon>
        <taxon>Merostomata</taxon>
        <taxon>Xiphosura</taxon>
        <taxon>Limulidae</taxon>
        <taxon>Limulus</taxon>
    </lineage>
</organism>
<dbReference type="InterPro" id="IPR032675">
    <property type="entry name" value="LRR_dom_sf"/>
</dbReference>
<dbReference type="InterPro" id="IPR001611">
    <property type="entry name" value="Leu-rich_rpt"/>
</dbReference>
<evidence type="ECO:0000313" key="4">
    <source>
        <dbReference type="RefSeq" id="XP_022253934.1"/>
    </source>
</evidence>
<keyword evidence="3" id="KW-1185">Reference proteome</keyword>
<dbReference type="Pfam" id="PF13855">
    <property type="entry name" value="LRR_8"/>
    <property type="match status" value="1"/>
</dbReference>
<evidence type="ECO:0000313" key="3">
    <source>
        <dbReference type="Proteomes" id="UP000694941"/>
    </source>
</evidence>
<dbReference type="Proteomes" id="UP000694941">
    <property type="component" value="Unplaced"/>
</dbReference>
<keyword evidence="1" id="KW-0433">Leucine-rich repeat</keyword>